<dbReference type="EMBL" id="CADEBD010000327">
    <property type="protein sequence ID" value="CAB3246458.1"/>
    <property type="molecule type" value="Genomic_DNA"/>
</dbReference>
<feature type="region of interest" description="Disordered" evidence="1">
    <location>
        <begin position="854"/>
        <end position="891"/>
    </location>
</feature>
<feature type="region of interest" description="Disordered" evidence="1">
    <location>
        <begin position="129"/>
        <end position="177"/>
    </location>
</feature>
<dbReference type="OrthoDB" id="249703at2759"/>
<dbReference type="InterPro" id="IPR000225">
    <property type="entry name" value="Armadillo"/>
</dbReference>
<name>A0A8S1APB0_ARCPL</name>
<evidence type="ECO:0000313" key="3">
    <source>
        <dbReference type="Proteomes" id="UP000494256"/>
    </source>
</evidence>
<dbReference type="AlphaFoldDB" id="A0A8S1APB0"/>
<feature type="compositionally biased region" description="Basic and acidic residues" evidence="1">
    <location>
        <begin position="65"/>
        <end position="76"/>
    </location>
</feature>
<gene>
    <name evidence="2" type="ORF">APLA_LOCUS11528</name>
</gene>
<accession>A0A8S1APB0</accession>
<evidence type="ECO:0000313" key="2">
    <source>
        <dbReference type="EMBL" id="CAB3246458.1"/>
    </source>
</evidence>
<dbReference type="SUPFAM" id="SSF48371">
    <property type="entry name" value="ARM repeat"/>
    <property type="match status" value="1"/>
</dbReference>
<evidence type="ECO:0008006" key="4">
    <source>
        <dbReference type="Google" id="ProtNLM"/>
    </source>
</evidence>
<organism evidence="2 3">
    <name type="scientific">Arctia plantaginis</name>
    <name type="common">Wood tiger moth</name>
    <name type="synonym">Phalaena plantaginis</name>
    <dbReference type="NCBI Taxonomy" id="874455"/>
    <lineage>
        <taxon>Eukaryota</taxon>
        <taxon>Metazoa</taxon>
        <taxon>Ecdysozoa</taxon>
        <taxon>Arthropoda</taxon>
        <taxon>Hexapoda</taxon>
        <taxon>Insecta</taxon>
        <taxon>Pterygota</taxon>
        <taxon>Neoptera</taxon>
        <taxon>Endopterygota</taxon>
        <taxon>Lepidoptera</taxon>
        <taxon>Glossata</taxon>
        <taxon>Ditrysia</taxon>
        <taxon>Noctuoidea</taxon>
        <taxon>Erebidae</taxon>
        <taxon>Arctiinae</taxon>
        <taxon>Arctia</taxon>
    </lineage>
</organism>
<sequence>MSERGARRGAGAPFYAPLRRKTSAEIISEARAAIYGEMSGMSNGDGGAAGALRPLRTRRPYTPREPQRTLFTDRTRKKDNRPPSSYDLKFLSLSESGEETLEAMDARLANLDEESLNEMLMETLYTKKKPQGRASQRLQVPERSSEGWSGFTKLPHLSGRSKPLHRRHTTGQAHGDNLKPEVGLAQAICVIRPLGDYDVDDGNVNTVSPSPEHGNSRSQYTVSKSMSCDSASGGTCNDISVKQLAVQLPNTTISNDHIDNLSILELSEALSQRCRDTARTLQLLEALTRAVGVSAPSGSLRELVLRALFVHADHHDDAVLVAVARALLTMRVTGPNLAAACKIVFKIAKDDKNDHFFRNTNLLELVVEGCGRAEPVSESACCVYGCAALRVLALEPRLAARATCAGAVHLAALHLKILNTAKAENPRTLNEQCTHALFQVTGALRSLATVVDTHAQEFIASGALPELVAALGLHTDRDVLTNVARCLSVVSGSAACCASLCACAGAARALVRALAACASRAPLAVRLAYTLGNMAADHDQARDDIYNEEGSIDVLLTILESYTKRSPQGSRDLDSDPDLHVIGTDLGGSDGSDEDVLIKTVRVVANLCLSERAGRGLAAGHAERMVKALLACLKHAEKIDQEKMSPVESANSIEHHEELATAALATLNNLTFYREPPDPPDPLHVYFDDICKVTCRWVRLRGVSSAASCEAVRALGNMSRAARTAQLIVLHGALDTLDPFLHHESDTVRCAAAGVLVNVCGAGAACGEAAALAARALCACAARADAPPAPLLARALWNAHAHSPHPLDAARAHDVANALARFIDDESVFVACEVSKTGERRDSMSRLAKLHVTFEEDSDKSSGESEPGYDKDKWETDGGGSDLGFEEGSDAPDEAAECCCRACRRLAQWDELVAVALPLMERMRPPRHDAAVGTD</sequence>
<protein>
    <recommendedName>
        <fullName evidence="4">Armadillo repeat-containing protein 2</fullName>
    </recommendedName>
</protein>
<evidence type="ECO:0000256" key="1">
    <source>
        <dbReference type="SAM" id="MobiDB-lite"/>
    </source>
</evidence>
<feature type="compositionally biased region" description="Basic and acidic residues" evidence="1">
    <location>
        <begin position="859"/>
        <end position="876"/>
    </location>
</feature>
<dbReference type="PANTHER" id="PTHR21356:SF1">
    <property type="entry name" value="ARMADILLO REPEAT-CONTAINING PROTEIN 2"/>
    <property type="match status" value="1"/>
</dbReference>
<comment type="caution">
    <text evidence="2">The sequence shown here is derived from an EMBL/GenBank/DDBJ whole genome shotgun (WGS) entry which is preliminary data.</text>
</comment>
<dbReference type="PANTHER" id="PTHR21356">
    <property type="entry name" value="ARMADILLO REPEAT CONTAINING 2"/>
    <property type="match status" value="1"/>
</dbReference>
<feature type="region of interest" description="Disordered" evidence="1">
    <location>
        <begin position="38"/>
        <end position="85"/>
    </location>
</feature>
<dbReference type="InterPro" id="IPR016024">
    <property type="entry name" value="ARM-type_fold"/>
</dbReference>
<dbReference type="InterPro" id="IPR038905">
    <property type="entry name" value="ARMC2"/>
</dbReference>
<proteinExistence type="predicted"/>
<reference evidence="2 3" key="1">
    <citation type="submission" date="2020-04" db="EMBL/GenBank/DDBJ databases">
        <authorList>
            <person name="Wallbank WR R."/>
            <person name="Pardo Diaz C."/>
            <person name="Kozak K."/>
            <person name="Martin S."/>
            <person name="Jiggins C."/>
            <person name="Moest M."/>
            <person name="Warren A I."/>
            <person name="Byers J.R.P. K."/>
            <person name="Montejo-Kovacevich G."/>
            <person name="Yen C E."/>
        </authorList>
    </citation>
    <scope>NUCLEOTIDE SEQUENCE [LARGE SCALE GENOMIC DNA]</scope>
</reference>
<dbReference type="Gene3D" id="1.25.10.10">
    <property type="entry name" value="Leucine-rich Repeat Variant"/>
    <property type="match status" value="2"/>
</dbReference>
<dbReference type="GO" id="GO:0044782">
    <property type="term" value="P:cilium organization"/>
    <property type="evidence" value="ECO:0007669"/>
    <property type="project" value="TreeGrafter"/>
</dbReference>
<dbReference type="InterPro" id="IPR011989">
    <property type="entry name" value="ARM-like"/>
</dbReference>
<dbReference type="Proteomes" id="UP000494256">
    <property type="component" value="Unassembled WGS sequence"/>
</dbReference>
<dbReference type="SMART" id="SM00185">
    <property type="entry name" value="ARM"/>
    <property type="match status" value="4"/>
</dbReference>